<evidence type="ECO:0000259" key="2">
    <source>
        <dbReference type="PROSITE" id="PS50943"/>
    </source>
</evidence>
<reference evidence="3" key="1">
    <citation type="submission" date="2018-06" db="EMBL/GenBank/DDBJ databases">
        <authorList>
            <person name="Zhirakovskaya E."/>
        </authorList>
    </citation>
    <scope>NUCLEOTIDE SEQUENCE</scope>
</reference>
<dbReference type="PANTHER" id="PTHR46558:SF11">
    <property type="entry name" value="HTH-TYPE TRANSCRIPTIONAL REGULATOR XRE"/>
    <property type="match status" value="1"/>
</dbReference>
<dbReference type="InterPro" id="IPR010982">
    <property type="entry name" value="Lambda_DNA-bd_dom_sf"/>
</dbReference>
<gene>
    <name evidence="3" type="ORF">MNBD_ALPHA08-1090</name>
</gene>
<accession>A0A3B0R613</accession>
<dbReference type="EMBL" id="UOEC01000018">
    <property type="protein sequence ID" value="VAV87007.1"/>
    <property type="molecule type" value="Genomic_DNA"/>
</dbReference>
<evidence type="ECO:0000313" key="3">
    <source>
        <dbReference type="EMBL" id="VAV87007.1"/>
    </source>
</evidence>
<protein>
    <recommendedName>
        <fullName evidence="2">HTH cro/C1-type domain-containing protein</fullName>
    </recommendedName>
</protein>
<dbReference type="AlphaFoldDB" id="A0A3B0R613"/>
<dbReference type="GO" id="GO:0003677">
    <property type="term" value="F:DNA binding"/>
    <property type="evidence" value="ECO:0007669"/>
    <property type="project" value="UniProtKB-KW"/>
</dbReference>
<dbReference type="NCBIfam" id="NF041951">
    <property type="entry name" value="phage_RstR"/>
    <property type="match status" value="1"/>
</dbReference>
<dbReference type="InterPro" id="IPR049639">
    <property type="entry name" value="RstR"/>
</dbReference>
<sequence length="125" mass="14213">MEVIHFWRIIAMSFPKRLLTTRKAQGFTQQSLANAVGMHVNQIKKYEAGTAQPTLTAMIKLAQTFHISLDELVFEEGERGPDEDLRLQFEAISRMSPEEKKIIKALLEGMIIKHQTQQMVSNLSG</sequence>
<dbReference type="PROSITE" id="PS50943">
    <property type="entry name" value="HTH_CROC1"/>
    <property type="match status" value="1"/>
</dbReference>
<dbReference type="SUPFAM" id="SSF47413">
    <property type="entry name" value="lambda repressor-like DNA-binding domains"/>
    <property type="match status" value="1"/>
</dbReference>
<dbReference type="CDD" id="cd00093">
    <property type="entry name" value="HTH_XRE"/>
    <property type="match status" value="1"/>
</dbReference>
<dbReference type="Gene3D" id="1.10.260.40">
    <property type="entry name" value="lambda repressor-like DNA-binding domains"/>
    <property type="match status" value="1"/>
</dbReference>
<organism evidence="3">
    <name type="scientific">hydrothermal vent metagenome</name>
    <dbReference type="NCBI Taxonomy" id="652676"/>
    <lineage>
        <taxon>unclassified sequences</taxon>
        <taxon>metagenomes</taxon>
        <taxon>ecological metagenomes</taxon>
    </lineage>
</organism>
<feature type="domain" description="HTH cro/C1-type" evidence="2">
    <location>
        <begin position="18"/>
        <end position="72"/>
    </location>
</feature>
<name>A0A3B0R613_9ZZZZ</name>
<dbReference type="PANTHER" id="PTHR46558">
    <property type="entry name" value="TRACRIPTIONAL REGULATORY PROTEIN-RELATED-RELATED"/>
    <property type="match status" value="1"/>
</dbReference>
<dbReference type="SMART" id="SM00530">
    <property type="entry name" value="HTH_XRE"/>
    <property type="match status" value="1"/>
</dbReference>
<proteinExistence type="predicted"/>
<keyword evidence="1" id="KW-0238">DNA-binding</keyword>
<evidence type="ECO:0000256" key="1">
    <source>
        <dbReference type="ARBA" id="ARBA00023125"/>
    </source>
</evidence>
<dbReference type="Pfam" id="PF01381">
    <property type="entry name" value="HTH_3"/>
    <property type="match status" value="1"/>
</dbReference>
<dbReference type="InterPro" id="IPR001387">
    <property type="entry name" value="Cro/C1-type_HTH"/>
</dbReference>